<evidence type="ECO:0000256" key="2">
    <source>
        <dbReference type="PROSITE-ProRule" id="PRU00335"/>
    </source>
</evidence>
<evidence type="ECO:0000259" key="3">
    <source>
        <dbReference type="PROSITE" id="PS50977"/>
    </source>
</evidence>
<dbReference type="SUPFAM" id="SSF46689">
    <property type="entry name" value="Homeodomain-like"/>
    <property type="match status" value="1"/>
</dbReference>
<dbReference type="InterPro" id="IPR001647">
    <property type="entry name" value="HTH_TetR"/>
</dbReference>
<feature type="DNA-binding region" description="H-T-H motif" evidence="2">
    <location>
        <begin position="32"/>
        <end position="51"/>
    </location>
</feature>
<keyword evidence="1 2" id="KW-0238">DNA-binding</keyword>
<reference evidence="4 5" key="1">
    <citation type="submission" date="2019-02" db="EMBL/GenBank/DDBJ databases">
        <authorList>
            <consortium name="Pathogen Informatics"/>
        </authorList>
    </citation>
    <scope>NUCLEOTIDE SEQUENCE [LARGE SCALE GENOMIC DNA]</scope>
    <source>
        <strain evidence="4 5">3012STDY6756504</strain>
    </source>
</reference>
<dbReference type="InterPro" id="IPR036271">
    <property type="entry name" value="Tet_transcr_reg_TetR-rel_C_sf"/>
</dbReference>
<dbReference type="AlphaFoldDB" id="A0A4V6IC36"/>
<name>A0A4V6IC36_9NOCA</name>
<evidence type="ECO:0000256" key="1">
    <source>
        <dbReference type="ARBA" id="ARBA00023125"/>
    </source>
</evidence>
<dbReference type="SUPFAM" id="SSF48498">
    <property type="entry name" value="Tetracyclin repressor-like, C-terminal domain"/>
    <property type="match status" value="1"/>
</dbReference>
<evidence type="ECO:0000313" key="4">
    <source>
        <dbReference type="EMBL" id="VFA98153.1"/>
    </source>
</evidence>
<dbReference type="GO" id="GO:0003677">
    <property type="term" value="F:DNA binding"/>
    <property type="evidence" value="ECO:0007669"/>
    <property type="project" value="UniProtKB-UniRule"/>
</dbReference>
<organism evidence="4 5">
    <name type="scientific">Nocardia cyriacigeorgica</name>
    <dbReference type="NCBI Taxonomy" id="135487"/>
    <lineage>
        <taxon>Bacteria</taxon>
        <taxon>Bacillati</taxon>
        <taxon>Actinomycetota</taxon>
        <taxon>Actinomycetes</taxon>
        <taxon>Mycobacteriales</taxon>
        <taxon>Nocardiaceae</taxon>
        <taxon>Nocardia</taxon>
    </lineage>
</organism>
<protein>
    <submittedName>
        <fullName evidence="4">Bacterial regulatory proteins, tetR family</fullName>
    </submittedName>
</protein>
<dbReference type="PROSITE" id="PS50977">
    <property type="entry name" value="HTH_TETR_2"/>
    <property type="match status" value="1"/>
</dbReference>
<dbReference type="Gene3D" id="1.10.10.60">
    <property type="entry name" value="Homeodomain-like"/>
    <property type="match status" value="1"/>
</dbReference>
<dbReference type="RefSeq" id="WP_130916855.1">
    <property type="nucleotide sequence ID" value="NZ_JADLPI010000003.1"/>
</dbReference>
<sequence length="236" mass="25809">MSRRAYRTGLTAAAITDAAVALTAERGLDGWTMRDLTARLDTSLSVIYHHIGDRERVCAAVVDKIYADMRLPLDGTDWRALLHRVLTAMIDHLADYPGVAAWLLRNGPQTERLVPVLDAGISRMLDAGWGEEAATAYSIAFNTCLGLIALDDQRARDADGGGLPGLHQLLETHPDAGVGAEQMRRMVAEFSAADEAERVRVRREYGRYALERLLDGLELRLTELRAGSDPRSGDAG</sequence>
<dbReference type="Gene3D" id="1.10.357.10">
    <property type="entry name" value="Tetracycline Repressor, domain 2"/>
    <property type="match status" value="1"/>
</dbReference>
<gene>
    <name evidence="4" type="ORF">NCTC10797_01918</name>
</gene>
<dbReference type="InterPro" id="IPR009057">
    <property type="entry name" value="Homeodomain-like_sf"/>
</dbReference>
<accession>A0A4V6IC36</accession>
<dbReference type="EMBL" id="LR215973">
    <property type="protein sequence ID" value="VFA98153.1"/>
    <property type="molecule type" value="Genomic_DNA"/>
</dbReference>
<evidence type="ECO:0000313" key="5">
    <source>
        <dbReference type="Proteomes" id="UP000290439"/>
    </source>
</evidence>
<dbReference type="Proteomes" id="UP000290439">
    <property type="component" value="Chromosome"/>
</dbReference>
<feature type="domain" description="HTH tetR-type" evidence="3">
    <location>
        <begin position="9"/>
        <end position="69"/>
    </location>
</feature>
<proteinExistence type="predicted"/>
<dbReference type="Pfam" id="PF00440">
    <property type="entry name" value="TetR_N"/>
    <property type="match status" value="1"/>
</dbReference>